<dbReference type="EMBL" id="BK015267">
    <property type="protein sequence ID" value="DAD98771.1"/>
    <property type="molecule type" value="Genomic_DNA"/>
</dbReference>
<name>A0A8S5NXT2_9CAUD</name>
<evidence type="ECO:0000313" key="1">
    <source>
        <dbReference type="EMBL" id="DAD98771.1"/>
    </source>
</evidence>
<dbReference type="Pfam" id="PF05015">
    <property type="entry name" value="HigB-like_toxin"/>
    <property type="match status" value="1"/>
</dbReference>
<sequence length="109" mass="12502">MRVVCQKKKLARIIDDEKLILKEYGQDIGRKLIQRISELSAANNLSEISHLGPQFLHLLKGNYKGLFAVTLTGNYRLIFEAYDEQDEITLKKGEATQILIREVVDYHGN</sequence>
<organism evidence="1">
    <name type="scientific">Siphoviridae sp. ctINK4</name>
    <dbReference type="NCBI Taxonomy" id="2825428"/>
    <lineage>
        <taxon>Viruses</taxon>
        <taxon>Duplodnaviria</taxon>
        <taxon>Heunggongvirae</taxon>
        <taxon>Uroviricota</taxon>
        <taxon>Caudoviricetes</taxon>
    </lineage>
</organism>
<dbReference type="InterPro" id="IPR035093">
    <property type="entry name" value="RelE/ParE_toxin_dom_sf"/>
</dbReference>
<dbReference type="SUPFAM" id="SSF143011">
    <property type="entry name" value="RelE-like"/>
    <property type="match status" value="1"/>
</dbReference>
<accession>A0A8S5NXT2</accession>
<dbReference type="Gene3D" id="3.30.2310.20">
    <property type="entry name" value="RelE-like"/>
    <property type="match status" value="1"/>
</dbReference>
<protein>
    <submittedName>
        <fullName evidence="1">RelE-like toxin of type II toxin-antitoxin system HigB</fullName>
    </submittedName>
</protein>
<proteinExistence type="predicted"/>
<dbReference type="InterPro" id="IPR007711">
    <property type="entry name" value="HigB-1"/>
</dbReference>
<reference evidence="1" key="1">
    <citation type="journal article" date="2021" name="Proc. Natl. Acad. Sci. U.S.A.">
        <title>A Catalog of Tens of Thousands of Viruses from Human Metagenomes Reveals Hidden Associations with Chronic Diseases.</title>
        <authorList>
            <person name="Tisza M.J."/>
            <person name="Buck C.B."/>
        </authorList>
    </citation>
    <scope>NUCLEOTIDE SEQUENCE</scope>
    <source>
        <strain evidence="1">CtINK4</strain>
    </source>
</reference>